<evidence type="ECO:0000313" key="3">
    <source>
        <dbReference type="Proteomes" id="UP000217545"/>
    </source>
</evidence>
<reference evidence="2 3" key="1">
    <citation type="journal article" date="2017" name="Front. Microbiol.">
        <title>Phaeobacter piscinae sp. nov., a species of the Roseobacter group and potential aquaculture probiont.</title>
        <authorList>
            <person name="Sonnenschein E.C."/>
            <person name="Phippen C.B.W."/>
            <person name="Nielsen K.F."/>
            <person name="Mateiu R.V."/>
            <person name="Melchiorsen J."/>
            <person name="Gram L."/>
            <person name="Overmann J."/>
            <person name="Freese H.M."/>
        </authorList>
    </citation>
    <scope>NUCLEOTIDE SEQUENCE [LARGE SCALE GENOMIC DNA]</scope>
    <source>
        <strain evidence="2 3">P63</strain>
    </source>
</reference>
<dbReference type="RefSeq" id="WP_024098162.1">
    <property type="nucleotide sequence ID" value="NZ_CP010588.1"/>
</dbReference>
<dbReference type="Pfam" id="PF00149">
    <property type="entry name" value="Metallophos"/>
    <property type="match status" value="1"/>
</dbReference>
<dbReference type="Gene3D" id="3.60.21.10">
    <property type="match status" value="1"/>
</dbReference>
<gene>
    <name evidence="2" type="ORF">PhaeoP63_02789</name>
</gene>
<dbReference type="InterPro" id="IPR004843">
    <property type="entry name" value="Calcineurin-like_PHP"/>
</dbReference>
<organism evidence="2 3">
    <name type="scientific">Phaeobacter gallaeciensis</name>
    <dbReference type="NCBI Taxonomy" id="60890"/>
    <lineage>
        <taxon>Bacteria</taxon>
        <taxon>Pseudomonadati</taxon>
        <taxon>Pseudomonadota</taxon>
        <taxon>Alphaproteobacteria</taxon>
        <taxon>Rhodobacterales</taxon>
        <taxon>Roseobacteraceae</taxon>
        <taxon>Phaeobacter</taxon>
    </lineage>
</organism>
<dbReference type="GeneID" id="31847170"/>
<dbReference type="InterPro" id="IPR029052">
    <property type="entry name" value="Metallo-depent_PP-like"/>
</dbReference>
<dbReference type="AlphaFoldDB" id="A0AAC9ZA72"/>
<dbReference type="Proteomes" id="UP000217545">
    <property type="component" value="Chromosome"/>
</dbReference>
<feature type="domain" description="Calcineurin-like phosphoesterase" evidence="1">
    <location>
        <begin position="1"/>
        <end position="101"/>
    </location>
</feature>
<accession>A0AAC9ZA72</accession>
<name>A0AAC9ZA72_9RHOB</name>
<dbReference type="GO" id="GO:0016787">
    <property type="term" value="F:hydrolase activity"/>
    <property type="evidence" value="ECO:0007669"/>
    <property type="project" value="InterPro"/>
</dbReference>
<evidence type="ECO:0000313" key="2">
    <source>
        <dbReference type="EMBL" id="ATF06841.1"/>
    </source>
</evidence>
<evidence type="ECO:0000259" key="1">
    <source>
        <dbReference type="Pfam" id="PF00149"/>
    </source>
</evidence>
<dbReference type="SUPFAM" id="SSF56300">
    <property type="entry name" value="Metallo-dependent phosphatases"/>
    <property type="match status" value="1"/>
</dbReference>
<proteinExistence type="predicted"/>
<protein>
    <submittedName>
        <fullName evidence="2">Phosphoesterase or phosphohydrolase</fullName>
    </submittedName>
</protein>
<sequence>MTIWYTADTHFGHENIMRFCKRPFKSASQMDAALLENMWKVVGTEDQLWILGDFAFSSRAKDSAYVEQIFNQLPGAERHLVVGNHDLKPTLELPWDSISHLVELLDGPGNQPNTLCHYPMITWNHVRKGGLQFFGHVHDSWRGSRNSVNIGVDVWDFMPVTFADIARRAKNLPPNKHWGDVEYRAKLNT</sequence>
<dbReference type="EMBL" id="CP010784">
    <property type="protein sequence ID" value="ATF06841.1"/>
    <property type="molecule type" value="Genomic_DNA"/>
</dbReference>